<keyword evidence="1" id="KW-0677">Repeat</keyword>
<evidence type="ECO:0000259" key="2">
    <source>
        <dbReference type="Pfam" id="PF24883"/>
    </source>
</evidence>
<dbReference type="RefSeq" id="XP_046055843.1">
    <property type="nucleotide sequence ID" value="XM_046186374.1"/>
</dbReference>
<proteinExistence type="predicted"/>
<dbReference type="PANTHER" id="PTHR10039:SF15">
    <property type="entry name" value="NACHT DOMAIN-CONTAINING PROTEIN"/>
    <property type="match status" value="1"/>
</dbReference>
<feature type="non-terminal residue" evidence="3">
    <location>
        <position position="1"/>
    </location>
</feature>
<dbReference type="Pfam" id="PF24883">
    <property type="entry name" value="NPHP3_N"/>
    <property type="match status" value="1"/>
</dbReference>
<name>A0A9P9KVD5_FUSRE</name>
<feature type="domain" description="Nephrocystin 3-like N-terminal" evidence="2">
    <location>
        <begin position="29"/>
        <end position="168"/>
    </location>
</feature>
<dbReference type="OrthoDB" id="20872at2759"/>
<dbReference type="AlphaFoldDB" id="A0A9P9KVD5"/>
<accession>A0A9P9KVD5</accession>
<dbReference type="PANTHER" id="PTHR10039">
    <property type="entry name" value="AMELOGENIN"/>
    <property type="match status" value="1"/>
</dbReference>
<dbReference type="InterPro" id="IPR027417">
    <property type="entry name" value="P-loop_NTPase"/>
</dbReference>
<sequence>EKEEAIPKWLSPIEYSHQQRDYNRRLQEGEGQWFVRSPEFQRWIGSRKQTLFFPGTPGVGKTILTSRVIDELYKRYQRDPSIGFAYLYYDYRRQDEQDIVSLLASLLKQLSEMKHSLPEEVQDLYGKHKNRQSRPSLLELVGVLKRVIWYFLQSFIIIDALDEWQVAGGCRNGLLSEIFQLAADRPKAEARQAGI</sequence>
<evidence type="ECO:0000313" key="3">
    <source>
        <dbReference type="EMBL" id="KAH7269075.1"/>
    </source>
</evidence>
<dbReference type="Gene3D" id="3.40.50.300">
    <property type="entry name" value="P-loop containing nucleotide triphosphate hydrolases"/>
    <property type="match status" value="1"/>
</dbReference>
<evidence type="ECO:0000313" key="4">
    <source>
        <dbReference type="Proteomes" id="UP000720189"/>
    </source>
</evidence>
<comment type="caution">
    <text evidence="3">The sequence shown here is derived from an EMBL/GenBank/DDBJ whole genome shotgun (WGS) entry which is preliminary data.</text>
</comment>
<organism evidence="3 4">
    <name type="scientific">Fusarium redolens</name>
    <dbReference type="NCBI Taxonomy" id="48865"/>
    <lineage>
        <taxon>Eukaryota</taxon>
        <taxon>Fungi</taxon>
        <taxon>Dikarya</taxon>
        <taxon>Ascomycota</taxon>
        <taxon>Pezizomycotina</taxon>
        <taxon>Sordariomycetes</taxon>
        <taxon>Hypocreomycetidae</taxon>
        <taxon>Hypocreales</taxon>
        <taxon>Nectriaceae</taxon>
        <taxon>Fusarium</taxon>
        <taxon>Fusarium redolens species complex</taxon>
    </lineage>
</organism>
<keyword evidence="4" id="KW-1185">Reference proteome</keyword>
<evidence type="ECO:0000256" key="1">
    <source>
        <dbReference type="ARBA" id="ARBA00022737"/>
    </source>
</evidence>
<dbReference type="SUPFAM" id="SSF52540">
    <property type="entry name" value="P-loop containing nucleoside triphosphate hydrolases"/>
    <property type="match status" value="1"/>
</dbReference>
<gene>
    <name evidence="3" type="ORF">BKA55DRAFT_496506</name>
</gene>
<reference evidence="3" key="1">
    <citation type="journal article" date="2021" name="Nat. Commun.">
        <title>Genetic determinants of endophytism in the Arabidopsis root mycobiome.</title>
        <authorList>
            <person name="Mesny F."/>
            <person name="Miyauchi S."/>
            <person name="Thiergart T."/>
            <person name="Pickel B."/>
            <person name="Atanasova L."/>
            <person name="Karlsson M."/>
            <person name="Huettel B."/>
            <person name="Barry K.W."/>
            <person name="Haridas S."/>
            <person name="Chen C."/>
            <person name="Bauer D."/>
            <person name="Andreopoulos W."/>
            <person name="Pangilinan J."/>
            <person name="LaButti K."/>
            <person name="Riley R."/>
            <person name="Lipzen A."/>
            <person name="Clum A."/>
            <person name="Drula E."/>
            <person name="Henrissat B."/>
            <person name="Kohler A."/>
            <person name="Grigoriev I.V."/>
            <person name="Martin F.M."/>
            <person name="Hacquard S."/>
        </authorList>
    </citation>
    <scope>NUCLEOTIDE SEQUENCE</scope>
    <source>
        <strain evidence="3">MPI-CAGE-AT-0023</strain>
    </source>
</reference>
<dbReference type="InterPro" id="IPR056884">
    <property type="entry name" value="NPHP3-like_N"/>
</dbReference>
<dbReference type="EMBL" id="JAGMUX010000001">
    <property type="protein sequence ID" value="KAH7269075.1"/>
    <property type="molecule type" value="Genomic_DNA"/>
</dbReference>
<dbReference type="GeneID" id="70216328"/>
<protein>
    <recommendedName>
        <fullName evidence="2">Nephrocystin 3-like N-terminal domain-containing protein</fullName>
    </recommendedName>
</protein>
<dbReference type="Proteomes" id="UP000720189">
    <property type="component" value="Unassembled WGS sequence"/>
</dbReference>